<name>A0ABV2DM36_9HYPH</name>
<evidence type="ECO:0000313" key="1">
    <source>
        <dbReference type="EMBL" id="MET2831052.1"/>
    </source>
</evidence>
<protein>
    <submittedName>
        <fullName evidence="1">Uncharacterized protein</fullName>
    </submittedName>
</protein>
<organism evidence="1 2">
    <name type="scientific">Mesorhizobium shangrilense</name>
    <dbReference type="NCBI Taxonomy" id="460060"/>
    <lineage>
        <taxon>Bacteria</taxon>
        <taxon>Pseudomonadati</taxon>
        <taxon>Pseudomonadota</taxon>
        <taxon>Alphaproteobacteria</taxon>
        <taxon>Hyphomicrobiales</taxon>
        <taxon>Phyllobacteriaceae</taxon>
        <taxon>Mesorhizobium</taxon>
    </lineage>
</organism>
<evidence type="ECO:0000313" key="2">
    <source>
        <dbReference type="Proteomes" id="UP001548832"/>
    </source>
</evidence>
<dbReference type="Proteomes" id="UP001548832">
    <property type="component" value="Unassembled WGS sequence"/>
</dbReference>
<keyword evidence="2" id="KW-1185">Reference proteome</keyword>
<dbReference type="EMBL" id="JBEWSZ010000003">
    <property type="protein sequence ID" value="MET2831052.1"/>
    <property type="molecule type" value="Genomic_DNA"/>
</dbReference>
<dbReference type="RefSeq" id="WP_354463180.1">
    <property type="nucleotide sequence ID" value="NZ_JBEWSZ010000003.1"/>
</dbReference>
<reference evidence="1 2" key="1">
    <citation type="submission" date="2024-06" db="EMBL/GenBank/DDBJ databases">
        <authorList>
            <person name="Kim D.-U."/>
        </authorList>
    </citation>
    <scope>NUCLEOTIDE SEQUENCE [LARGE SCALE GENOMIC DNA]</scope>
    <source>
        <strain evidence="1 2">KACC15460</strain>
    </source>
</reference>
<comment type="caution">
    <text evidence="1">The sequence shown here is derived from an EMBL/GenBank/DDBJ whole genome shotgun (WGS) entry which is preliminary data.</text>
</comment>
<proteinExistence type="predicted"/>
<sequence>MPAPASSISQICCSVAAAEVPEFYGFERSRHRIGADHFKRIAAGDAPTAQTALAVSRTAAFFGLKEYSLTLSL</sequence>
<accession>A0ABV2DM36</accession>
<gene>
    <name evidence="1" type="ORF">ABVQ20_29130</name>
</gene>